<dbReference type="STRING" id="880070.Cycma_4645"/>
<dbReference type="InterPro" id="IPR016035">
    <property type="entry name" value="Acyl_Trfase/lysoPLipase"/>
</dbReference>
<evidence type="ECO:0000256" key="4">
    <source>
        <dbReference type="PROSITE-ProRule" id="PRU01161"/>
    </source>
</evidence>
<keyword evidence="3 4" id="KW-0443">Lipid metabolism</keyword>
<keyword evidence="2 4" id="KW-0442">Lipid degradation</keyword>
<dbReference type="eggNOG" id="COG1752">
    <property type="taxonomic scope" value="Bacteria"/>
</dbReference>
<evidence type="ECO:0000313" key="6">
    <source>
        <dbReference type="EMBL" id="AEL28331.1"/>
    </source>
</evidence>
<dbReference type="Proteomes" id="UP000001635">
    <property type="component" value="Chromosome"/>
</dbReference>
<keyword evidence="7" id="KW-1185">Reference proteome</keyword>
<evidence type="ECO:0000256" key="2">
    <source>
        <dbReference type="ARBA" id="ARBA00022963"/>
    </source>
</evidence>
<dbReference type="Gene3D" id="3.40.1090.10">
    <property type="entry name" value="Cytosolic phospholipase A2 catalytic domain"/>
    <property type="match status" value="2"/>
</dbReference>
<dbReference type="AlphaFoldDB" id="G0J335"/>
<evidence type="ECO:0000259" key="5">
    <source>
        <dbReference type="PROSITE" id="PS51635"/>
    </source>
</evidence>
<evidence type="ECO:0000313" key="7">
    <source>
        <dbReference type="Proteomes" id="UP000001635"/>
    </source>
</evidence>
<dbReference type="HOGENOM" id="CLU_047251_0_1_10"/>
<feature type="domain" description="PNPLA" evidence="5">
    <location>
        <begin position="9"/>
        <end position="167"/>
    </location>
</feature>
<evidence type="ECO:0000256" key="3">
    <source>
        <dbReference type="ARBA" id="ARBA00023098"/>
    </source>
</evidence>
<name>G0J335_CYCMS</name>
<dbReference type="Pfam" id="PF01734">
    <property type="entry name" value="Patatin"/>
    <property type="match status" value="1"/>
</dbReference>
<organism evidence="6 7">
    <name type="scientific">Cyclobacterium marinum (strain ATCC 25205 / DSM 745 / LMG 13164 / NCIMB 1802)</name>
    <name type="common">Flectobacillus marinus</name>
    <dbReference type="NCBI Taxonomy" id="880070"/>
    <lineage>
        <taxon>Bacteria</taxon>
        <taxon>Pseudomonadati</taxon>
        <taxon>Bacteroidota</taxon>
        <taxon>Cytophagia</taxon>
        <taxon>Cytophagales</taxon>
        <taxon>Cyclobacteriaceae</taxon>
        <taxon>Cyclobacterium</taxon>
    </lineage>
</organism>
<feature type="short sequence motif" description="GXGXXG" evidence="4">
    <location>
        <begin position="13"/>
        <end position="18"/>
    </location>
</feature>
<reference evidence="7" key="1">
    <citation type="submission" date="2011-07" db="EMBL/GenBank/DDBJ databases">
        <title>The complete genome of Cyclobacterium marinum DSM 745.</title>
        <authorList>
            <person name="Lucas S."/>
            <person name="Han J."/>
            <person name="Lapidus A."/>
            <person name="Bruce D."/>
            <person name="Goodwin L."/>
            <person name="Pitluck S."/>
            <person name="Peters L."/>
            <person name="Kyrpides N."/>
            <person name="Mavromatis K."/>
            <person name="Ivanova N."/>
            <person name="Ovchinnikova G."/>
            <person name="Chertkov O."/>
            <person name="Detter J.C."/>
            <person name="Tapia R."/>
            <person name="Han C."/>
            <person name="Land M."/>
            <person name="Hauser L."/>
            <person name="Markowitz V."/>
            <person name="Cheng J.-F."/>
            <person name="Hugenholtz P."/>
            <person name="Woyke T."/>
            <person name="Wu D."/>
            <person name="Tindall B."/>
            <person name="Schuetze A."/>
            <person name="Brambilla E."/>
            <person name="Klenk H.-P."/>
            <person name="Eisen J.A."/>
        </authorList>
    </citation>
    <scope>NUCLEOTIDE SEQUENCE [LARGE SCALE GENOMIC DNA]</scope>
    <source>
        <strain evidence="7">ATCC 25205 / DSM 745 / LMG 13164 / NCIMB 1802</strain>
    </source>
</reference>
<feature type="active site" description="Proton acceptor" evidence="4">
    <location>
        <position position="154"/>
    </location>
</feature>
<feature type="short sequence motif" description="DGA/G" evidence="4">
    <location>
        <begin position="154"/>
        <end position="156"/>
    </location>
</feature>
<dbReference type="InterPro" id="IPR002641">
    <property type="entry name" value="PNPLA_dom"/>
</dbReference>
<accession>G0J335</accession>
<dbReference type="PANTHER" id="PTHR14226">
    <property type="entry name" value="NEUROPATHY TARGET ESTERASE/SWISS CHEESE D.MELANOGASTER"/>
    <property type="match status" value="1"/>
</dbReference>
<dbReference type="SUPFAM" id="SSF52151">
    <property type="entry name" value="FabD/lysophospholipase-like"/>
    <property type="match status" value="1"/>
</dbReference>
<dbReference type="RefSeq" id="WP_014022611.1">
    <property type="nucleotide sequence ID" value="NC_015914.1"/>
</dbReference>
<keyword evidence="1 4" id="KW-0378">Hydrolase</keyword>
<gene>
    <name evidence="6" type="ordered locus">Cycma_4645</name>
</gene>
<dbReference type="InterPro" id="IPR050301">
    <property type="entry name" value="NTE"/>
</dbReference>
<evidence type="ECO:0000256" key="1">
    <source>
        <dbReference type="ARBA" id="ARBA00022801"/>
    </source>
</evidence>
<sequence>MKKKNKIGIALSGGGVRGIAHLGILQGLNEEGISPDYISGSSAGAIVAALYAHGYPPETIFNIITQTNYFKFFKPSISFKALLKMDLLADLFAKYLPEDDFSALNIPIFVTATNFQNSRTEYFSEGPLIKRLMASSCIPGMFEPILLNDMLYVDGGVLNNLPVEPLIGLCDTIIGVNCNNLTILKGEPNIKGLIERSVIMSLNYNVYSRKNQCDYFMDPPGLAQFGVLEVKKATEIFETGYLFCKNYLKENQPLLDLKNQDSNNQ</sequence>
<dbReference type="GO" id="GO:0016787">
    <property type="term" value="F:hydrolase activity"/>
    <property type="evidence" value="ECO:0007669"/>
    <property type="project" value="UniProtKB-UniRule"/>
</dbReference>
<proteinExistence type="predicted"/>
<dbReference type="EMBL" id="CP002955">
    <property type="protein sequence ID" value="AEL28331.1"/>
    <property type="molecule type" value="Genomic_DNA"/>
</dbReference>
<feature type="active site" description="Nucleophile" evidence="4">
    <location>
        <position position="42"/>
    </location>
</feature>
<dbReference type="PROSITE" id="PS51635">
    <property type="entry name" value="PNPLA"/>
    <property type="match status" value="1"/>
</dbReference>
<dbReference type="PANTHER" id="PTHR14226:SF78">
    <property type="entry name" value="SLR0060 PROTEIN"/>
    <property type="match status" value="1"/>
</dbReference>
<dbReference type="CDD" id="cd07205">
    <property type="entry name" value="Pat_PNPLA6_PNPLA7_NTE1_like"/>
    <property type="match status" value="1"/>
</dbReference>
<feature type="short sequence motif" description="GXSXG" evidence="4">
    <location>
        <begin position="40"/>
        <end position="44"/>
    </location>
</feature>
<protein>
    <submittedName>
        <fullName evidence="6">Patatin</fullName>
    </submittedName>
</protein>
<dbReference type="OrthoDB" id="9770965at2"/>
<dbReference type="KEGG" id="cmr:Cycma_4645"/>
<dbReference type="GO" id="GO:0016042">
    <property type="term" value="P:lipid catabolic process"/>
    <property type="evidence" value="ECO:0007669"/>
    <property type="project" value="UniProtKB-UniRule"/>
</dbReference>